<protein>
    <recommendedName>
        <fullName evidence="4">AAA+ ATPase domain-containing protein</fullName>
    </recommendedName>
</protein>
<dbReference type="InterPro" id="IPR003593">
    <property type="entry name" value="AAA+_ATPase"/>
</dbReference>
<dbReference type="Gramene" id="GBG61423">
    <property type="protein sequence ID" value="GBG61423"/>
    <property type="gene ID" value="CBR_g20454"/>
</dbReference>
<dbReference type="Pfam" id="PF19568">
    <property type="entry name" value="Spore_III_AA"/>
    <property type="match status" value="1"/>
</dbReference>
<comment type="caution">
    <text evidence="5">The sequence shown here is derived from an EMBL/GenBank/DDBJ whole genome shotgun (WGS) entry which is preliminary data.</text>
</comment>
<evidence type="ECO:0000259" key="4">
    <source>
        <dbReference type="SMART" id="SM00382"/>
    </source>
</evidence>
<evidence type="ECO:0000256" key="2">
    <source>
        <dbReference type="ARBA" id="ARBA00022840"/>
    </source>
</evidence>
<sequence length="758" mass="83535">MAIAAQFLAARPLRGVSRAAIILLRGVRVPVGPLRRSSARFPSKLPSPKSTSIYSLHPFGGRKGILDKDPRRATRLRVAPPHVVPTVVAQRSIDRYFFRRPWLRNNRLRLDKTLSRVRGRATMRCATLSWSGAASSKSGAASSKSCAASSMLRATRSWQSLSSTGKTWQFTDRGRDRSFKKTSKRTVGVEWRGMSGLGRSARAALMFRVMVMSGGHQDEHYDGKQKRAECGEGGASRDGGDKSRYIASERCESSSPSVSCLVERGAVIVQDDLNLLLQILPVDMRDKLLEHKRRAELLEVILDLGRRPQARFLGDGAGEYLREEEVTRADLAAAQQAVGHFGGDNRAGVEGTLHRISAIRNRKGDIVGLTCRVGRAVSGHIDMIEELLDCGKSVLFLGRPGVGKTTVIREMARVLSDVLHKRVVIVDTSNEIGGDGDVPHPAIGSARRMQVADPSRQHRVMVEAVENHMPQVVIVDEIGTEEEALACRTIAERGVQLIGTAHGQFLENLIKNPTLSDLVGGIHTVTLGDDEARIRGTQKSVLERKGPPTFPLLIEMRERNYWVTHQTDRSVDALLQGRRPTVETRSRNSDFEVVVERQLYDSCGYGKMDGSSAGQVVEGVVGSPRVGSVGWWTVTRGNEGSNLFMAAVPLRSQSGQMDRMAEYGEDATYHWADRIGYVPDKDAIAEHRKALREQGFNWHEDPGYDSSDWDIMEGGRSSFRTSGTWRGADKGGQTPGKRGSRRGPRGNMTGPKPWERRG</sequence>
<feature type="compositionally biased region" description="Basic and acidic residues" evidence="3">
    <location>
        <begin position="218"/>
        <end position="230"/>
    </location>
</feature>
<dbReference type="Gene3D" id="3.40.50.300">
    <property type="entry name" value="P-loop containing nucleotide triphosphate hydrolases"/>
    <property type="match status" value="1"/>
</dbReference>
<dbReference type="GO" id="GO:0005524">
    <property type="term" value="F:ATP binding"/>
    <property type="evidence" value="ECO:0007669"/>
    <property type="project" value="UniProtKB-KW"/>
</dbReference>
<keyword evidence="6" id="KW-1185">Reference proteome</keyword>
<evidence type="ECO:0000256" key="3">
    <source>
        <dbReference type="SAM" id="MobiDB-lite"/>
    </source>
</evidence>
<feature type="region of interest" description="Disordered" evidence="3">
    <location>
        <begin position="218"/>
        <end position="242"/>
    </location>
</feature>
<dbReference type="SMART" id="SM00382">
    <property type="entry name" value="AAA"/>
    <property type="match status" value="1"/>
</dbReference>
<feature type="region of interest" description="Disordered" evidence="3">
    <location>
        <begin position="715"/>
        <end position="758"/>
    </location>
</feature>
<dbReference type="CDD" id="cd00009">
    <property type="entry name" value="AAA"/>
    <property type="match status" value="1"/>
</dbReference>
<organism evidence="5 6">
    <name type="scientific">Chara braunii</name>
    <name type="common">Braun's stonewort</name>
    <dbReference type="NCBI Taxonomy" id="69332"/>
    <lineage>
        <taxon>Eukaryota</taxon>
        <taxon>Viridiplantae</taxon>
        <taxon>Streptophyta</taxon>
        <taxon>Charophyceae</taxon>
        <taxon>Charales</taxon>
        <taxon>Characeae</taxon>
        <taxon>Chara</taxon>
    </lineage>
</organism>
<evidence type="ECO:0000256" key="1">
    <source>
        <dbReference type="ARBA" id="ARBA00022741"/>
    </source>
</evidence>
<keyword evidence="2" id="KW-0067">ATP-binding</keyword>
<dbReference type="OrthoDB" id="26838at2759"/>
<proteinExistence type="predicted"/>
<dbReference type="InterPro" id="IPR027417">
    <property type="entry name" value="P-loop_NTPase"/>
</dbReference>
<dbReference type="EMBL" id="BFEA01000019">
    <property type="protein sequence ID" value="GBG61423.1"/>
    <property type="molecule type" value="Genomic_DNA"/>
</dbReference>
<dbReference type="Proteomes" id="UP000265515">
    <property type="component" value="Unassembled WGS sequence"/>
</dbReference>
<dbReference type="PANTHER" id="PTHR20953">
    <property type="entry name" value="KINASE-RELATED"/>
    <property type="match status" value="1"/>
</dbReference>
<name>A0A388JUI7_CHABU</name>
<reference evidence="5 6" key="1">
    <citation type="journal article" date="2018" name="Cell">
        <title>The Chara Genome: Secondary Complexity and Implications for Plant Terrestrialization.</title>
        <authorList>
            <person name="Nishiyama T."/>
            <person name="Sakayama H."/>
            <person name="Vries J.D."/>
            <person name="Buschmann H."/>
            <person name="Saint-Marcoux D."/>
            <person name="Ullrich K.K."/>
            <person name="Haas F.B."/>
            <person name="Vanderstraeten L."/>
            <person name="Becker D."/>
            <person name="Lang D."/>
            <person name="Vosolsobe S."/>
            <person name="Rombauts S."/>
            <person name="Wilhelmsson P.K.I."/>
            <person name="Janitza P."/>
            <person name="Kern R."/>
            <person name="Heyl A."/>
            <person name="Rumpler F."/>
            <person name="Villalobos L.I.A.C."/>
            <person name="Clay J.M."/>
            <person name="Skokan R."/>
            <person name="Toyoda A."/>
            <person name="Suzuki Y."/>
            <person name="Kagoshima H."/>
            <person name="Schijlen E."/>
            <person name="Tajeshwar N."/>
            <person name="Catarino B."/>
            <person name="Hetherington A.J."/>
            <person name="Saltykova A."/>
            <person name="Bonnot C."/>
            <person name="Breuninger H."/>
            <person name="Symeonidi A."/>
            <person name="Radhakrishnan G.V."/>
            <person name="Van Nieuwerburgh F."/>
            <person name="Deforce D."/>
            <person name="Chang C."/>
            <person name="Karol K.G."/>
            <person name="Hedrich R."/>
            <person name="Ulvskov P."/>
            <person name="Glockner G."/>
            <person name="Delwiche C.F."/>
            <person name="Petrasek J."/>
            <person name="Van de Peer Y."/>
            <person name="Friml J."/>
            <person name="Beilby M."/>
            <person name="Dolan L."/>
            <person name="Kohara Y."/>
            <person name="Sugano S."/>
            <person name="Fujiyama A."/>
            <person name="Delaux P.-M."/>
            <person name="Quint M."/>
            <person name="TheiBen G."/>
            <person name="Hagemann M."/>
            <person name="Harholt J."/>
            <person name="Dunand C."/>
            <person name="Zachgo S."/>
            <person name="Langdale J."/>
            <person name="Maumus F."/>
            <person name="Straeten D.V.D."/>
            <person name="Gould S.B."/>
            <person name="Rensing S.A."/>
        </authorList>
    </citation>
    <scope>NUCLEOTIDE SEQUENCE [LARGE SCALE GENOMIC DNA]</scope>
    <source>
        <strain evidence="5 6">S276</strain>
    </source>
</reference>
<evidence type="ECO:0000313" key="5">
    <source>
        <dbReference type="EMBL" id="GBG61423.1"/>
    </source>
</evidence>
<dbReference type="STRING" id="69332.A0A388JUI7"/>
<dbReference type="SUPFAM" id="SSF52540">
    <property type="entry name" value="P-loop containing nucleoside triphosphate hydrolases"/>
    <property type="match status" value="1"/>
</dbReference>
<dbReference type="AlphaFoldDB" id="A0A388JUI7"/>
<gene>
    <name evidence="5" type="ORF">CBR_g20454</name>
</gene>
<dbReference type="InterPro" id="IPR045735">
    <property type="entry name" value="Spore_III_AA_AAA+_ATPase"/>
</dbReference>
<accession>A0A388JUI7</accession>
<feature type="domain" description="AAA+ ATPase" evidence="4">
    <location>
        <begin position="390"/>
        <end position="546"/>
    </location>
</feature>
<evidence type="ECO:0000313" key="6">
    <source>
        <dbReference type="Proteomes" id="UP000265515"/>
    </source>
</evidence>
<keyword evidence="1" id="KW-0547">Nucleotide-binding</keyword>
<dbReference type="PANTHER" id="PTHR20953:SF13">
    <property type="entry name" value="EXPRESSED PROTEIN"/>
    <property type="match status" value="1"/>
</dbReference>